<dbReference type="InterPro" id="IPR045864">
    <property type="entry name" value="aa-tRNA-synth_II/BPL/LPL"/>
</dbReference>
<proteinExistence type="predicted"/>
<dbReference type="PANTHER" id="PTHR12835">
    <property type="entry name" value="BIOTIN PROTEIN LIGASE"/>
    <property type="match status" value="1"/>
</dbReference>
<evidence type="ECO:0000313" key="5">
    <source>
        <dbReference type="Proteomes" id="UP000323337"/>
    </source>
</evidence>
<dbReference type="GO" id="GO:0005737">
    <property type="term" value="C:cytoplasm"/>
    <property type="evidence" value="ECO:0007669"/>
    <property type="project" value="TreeGrafter"/>
</dbReference>
<keyword evidence="1 4" id="KW-0436">Ligase</keyword>
<organism evidence="4 5">
    <name type="scientific">Flexistipes sinusarabici</name>
    <dbReference type="NCBI Taxonomy" id="2352"/>
    <lineage>
        <taxon>Bacteria</taxon>
        <taxon>Pseudomonadati</taxon>
        <taxon>Deferribacterota</taxon>
        <taxon>Deferribacteres</taxon>
        <taxon>Deferribacterales</taxon>
        <taxon>Flexistipitaceae</taxon>
        <taxon>Flexistipes</taxon>
    </lineage>
</organism>
<dbReference type="EC" id="6.3.4.15" evidence="4"/>
<evidence type="ECO:0000259" key="3">
    <source>
        <dbReference type="Pfam" id="PF08279"/>
    </source>
</evidence>
<evidence type="ECO:0000259" key="2">
    <source>
        <dbReference type="Pfam" id="PF03099"/>
    </source>
</evidence>
<sequence length="251" mass="28578">MLNENELSVLYTLEDNDWVSGEVLAGHLKISRTAVWKYIKKLENLGYGIDSTRKKGYKLVKLSEMHPVVKILNNKSLCYDKIIYHKVTNSTQQEVIKHLFNEKGNILVFADRQTSGRGHEDSDWLSPEGGIYFSAGFSPFRLFLSDLNKMVNIFKYAVKDAFNNNHIDIDFLGNDILINNRKIGGILEERFSEGDRSKFIVIGVGIYVTKCPSTVESVYSVTGKSLDRWQILADSLKISCENLKLVRGLFK</sequence>
<accession>A0A5D0MF80</accession>
<evidence type="ECO:0000313" key="4">
    <source>
        <dbReference type="EMBL" id="TYB32354.1"/>
    </source>
</evidence>
<name>A0A5D0MF80_FLESI</name>
<dbReference type="Gene3D" id="1.10.10.10">
    <property type="entry name" value="Winged helix-like DNA-binding domain superfamily/Winged helix DNA-binding domain"/>
    <property type="match status" value="1"/>
</dbReference>
<dbReference type="NCBIfam" id="TIGR00121">
    <property type="entry name" value="birA_ligase"/>
    <property type="match status" value="1"/>
</dbReference>
<dbReference type="InterPro" id="IPR004143">
    <property type="entry name" value="BPL_LPL_catalytic"/>
</dbReference>
<dbReference type="SUPFAM" id="SSF55681">
    <property type="entry name" value="Class II aaRS and biotin synthetases"/>
    <property type="match status" value="1"/>
</dbReference>
<dbReference type="InterPro" id="IPR011991">
    <property type="entry name" value="ArsR-like_HTH"/>
</dbReference>
<comment type="caution">
    <text evidence="4">The sequence shown here is derived from an EMBL/GenBank/DDBJ whole genome shotgun (WGS) entry which is preliminary data.</text>
</comment>
<dbReference type="InterPro" id="IPR036388">
    <property type="entry name" value="WH-like_DNA-bd_sf"/>
</dbReference>
<feature type="domain" description="Helix-turn-helix type 11" evidence="3">
    <location>
        <begin position="8"/>
        <end position="58"/>
    </location>
</feature>
<evidence type="ECO:0000256" key="1">
    <source>
        <dbReference type="ARBA" id="ARBA00022598"/>
    </source>
</evidence>
<dbReference type="InterPro" id="IPR004408">
    <property type="entry name" value="Biotin_CoA_COase_ligase"/>
</dbReference>
<dbReference type="GO" id="GO:0004077">
    <property type="term" value="F:biotin--[biotin carboxyl-carrier protein] ligase activity"/>
    <property type="evidence" value="ECO:0007669"/>
    <property type="project" value="UniProtKB-EC"/>
</dbReference>
<dbReference type="PANTHER" id="PTHR12835:SF5">
    <property type="entry name" value="BIOTIN--PROTEIN LIGASE"/>
    <property type="match status" value="1"/>
</dbReference>
<reference evidence="4 5" key="1">
    <citation type="submission" date="2019-08" db="EMBL/GenBank/DDBJ databases">
        <title>Genomic characterization of a novel candidate phylum (ARYD3) from a high temperature, high salinity tertiary oil reservoir in north central Oklahoma, USA.</title>
        <authorList>
            <person name="Youssef N.H."/>
            <person name="Yadav A."/>
            <person name="Elshahed M.S."/>
        </authorList>
    </citation>
    <scope>NUCLEOTIDE SEQUENCE [LARGE SCALE GENOMIC DNA]</scope>
    <source>
        <strain evidence="4">ARYD1</strain>
    </source>
</reference>
<dbReference type="Gene3D" id="3.30.930.10">
    <property type="entry name" value="Bira Bifunctional Protein, Domain 2"/>
    <property type="match status" value="1"/>
</dbReference>
<dbReference type="InterPro" id="IPR013196">
    <property type="entry name" value="HTH_11"/>
</dbReference>
<dbReference type="Proteomes" id="UP000323337">
    <property type="component" value="Unassembled WGS sequence"/>
</dbReference>
<dbReference type="SUPFAM" id="SSF46785">
    <property type="entry name" value="Winged helix' DNA-binding domain"/>
    <property type="match status" value="1"/>
</dbReference>
<dbReference type="RefSeq" id="WP_303702128.1">
    <property type="nucleotide sequence ID" value="NZ_VSIV01000381.1"/>
</dbReference>
<dbReference type="EMBL" id="VSIV01000381">
    <property type="protein sequence ID" value="TYB32354.1"/>
    <property type="molecule type" value="Genomic_DNA"/>
</dbReference>
<dbReference type="InterPro" id="IPR036390">
    <property type="entry name" value="WH_DNA-bd_sf"/>
</dbReference>
<dbReference type="Pfam" id="PF08279">
    <property type="entry name" value="HTH_11"/>
    <property type="match status" value="1"/>
</dbReference>
<dbReference type="AlphaFoldDB" id="A0A5D0MF80"/>
<dbReference type="CDD" id="cd00090">
    <property type="entry name" value="HTH_ARSR"/>
    <property type="match status" value="1"/>
</dbReference>
<dbReference type="Pfam" id="PF03099">
    <property type="entry name" value="BPL_LplA_LipB"/>
    <property type="match status" value="1"/>
</dbReference>
<gene>
    <name evidence="4" type="ORF">FXF49_11945</name>
</gene>
<feature type="domain" description="BPL/LPL catalytic" evidence="2">
    <location>
        <begin position="86"/>
        <end position="206"/>
    </location>
</feature>
<dbReference type="GO" id="GO:0006355">
    <property type="term" value="P:regulation of DNA-templated transcription"/>
    <property type="evidence" value="ECO:0007669"/>
    <property type="project" value="UniProtKB-ARBA"/>
</dbReference>
<protein>
    <submittedName>
        <fullName evidence="4">Biotin--[acetyl-CoA-carboxylase] ligase</fullName>
        <ecNumber evidence="4">6.3.4.15</ecNumber>
    </submittedName>
</protein>